<organism evidence="4 5">
    <name type="scientific">Plebeiibacterium sediminum</name>
    <dbReference type="NCBI Taxonomy" id="2992112"/>
    <lineage>
        <taxon>Bacteria</taxon>
        <taxon>Pseudomonadati</taxon>
        <taxon>Bacteroidota</taxon>
        <taxon>Bacteroidia</taxon>
        <taxon>Marinilabiliales</taxon>
        <taxon>Marinilabiliaceae</taxon>
        <taxon>Plebeiibacterium</taxon>
    </lineage>
</organism>
<gene>
    <name evidence="4" type="primary">dprA</name>
    <name evidence="4" type="ORF">OM075_17515</name>
</gene>
<feature type="domain" description="Smf/DprA SLOG" evidence="2">
    <location>
        <begin position="83"/>
        <end position="288"/>
    </location>
</feature>
<dbReference type="RefSeq" id="WP_301191832.1">
    <property type="nucleotide sequence ID" value="NZ_JAPDPJ010000048.1"/>
</dbReference>
<dbReference type="AlphaFoldDB" id="A0AAE3M777"/>
<feature type="domain" description="DprA winged helix" evidence="3">
    <location>
        <begin position="313"/>
        <end position="364"/>
    </location>
</feature>
<dbReference type="PANTHER" id="PTHR43022">
    <property type="entry name" value="PROTEIN SMF"/>
    <property type="match status" value="1"/>
</dbReference>
<dbReference type="Pfam" id="PF17782">
    <property type="entry name" value="WHD_DprA"/>
    <property type="match status" value="1"/>
</dbReference>
<evidence type="ECO:0000259" key="3">
    <source>
        <dbReference type="Pfam" id="PF17782"/>
    </source>
</evidence>
<dbReference type="InterPro" id="IPR041614">
    <property type="entry name" value="DprA_WH"/>
</dbReference>
<name>A0AAE3M777_9BACT</name>
<evidence type="ECO:0000259" key="2">
    <source>
        <dbReference type="Pfam" id="PF02481"/>
    </source>
</evidence>
<dbReference type="InterPro" id="IPR010994">
    <property type="entry name" value="RuvA_2-like"/>
</dbReference>
<reference evidence="4" key="1">
    <citation type="submission" date="2022-10" db="EMBL/GenBank/DDBJ databases">
        <authorList>
            <person name="Yu W.X."/>
        </authorList>
    </citation>
    <scope>NUCLEOTIDE SEQUENCE</scope>
    <source>
        <strain evidence="4">AAT</strain>
    </source>
</reference>
<dbReference type="SUPFAM" id="SSF102405">
    <property type="entry name" value="MCP/YpsA-like"/>
    <property type="match status" value="1"/>
</dbReference>
<accession>A0AAE3M777</accession>
<dbReference type="GO" id="GO:0009294">
    <property type="term" value="P:DNA-mediated transformation"/>
    <property type="evidence" value="ECO:0007669"/>
    <property type="project" value="InterPro"/>
</dbReference>
<evidence type="ECO:0000256" key="1">
    <source>
        <dbReference type="ARBA" id="ARBA00006525"/>
    </source>
</evidence>
<dbReference type="EMBL" id="JAPDPJ010000048">
    <property type="protein sequence ID" value="MCW3788271.1"/>
    <property type="molecule type" value="Genomic_DNA"/>
</dbReference>
<keyword evidence="5" id="KW-1185">Reference proteome</keyword>
<dbReference type="PANTHER" id="PTHR43022:SF1">
    <property type="entry name" value="PROTEIN SMF"/>
    <property type="match status" value="1"/>
</dbReference>
<dbReference type="Pfam" id="PF02481">
    <property type="entry name" value="DNA_processg_A"/>
    <property type="match status" value="1"/>
</dbReference>
<evidence type="ECO:0000313" key="5">
    <source>
        <dbReference type="Proteomes" id="UP001209229"/>
    </source>
</evidence>
<proteinExistence type="inferred from homology"/>
<dbReference type="InterPro" id="IPR003488">
    <property type="entry name" value="DprA"/>
</dbReference>
<dbReference type="Pfam" id="PF14520">
    <property type="entry name" value="HHH_5"/>
    <property type="match status" value="1"/>
</dbReference>
<sequence>MNQTDLKYKIALSLVKGLGPVLIRNLVAYLGSVEAVFHEKERVLMKIPGIGQKQASIISNSNTIDRAEQEIEFIEKNSLKASFFLDDAFPVRLNQCEDAPVLIYHKGNHSLDTNKMLAVVGTRNVTENGKDNCRNLIKEIADYYPNTTIVSGLAYGVDICAHRAALEFGLATIAVLAHGLDRVYPRLHHDTAVKLLSKGALVTEFNSGTNPDRQNFVKRNRIIAGLSDATLVVESAVKGGSLITAHIAQSYNRDVLAFPGRIDDEFAKGCNKLIKTNVAAMVEGIDDLEYALGWERKDKSPAATQLSMFIQPDGDSGIVYNLLRQEKEATLNLLSLKTGMPVNKISSLMLQLEFDGLVKSLPGNVYRCI</sequence>
<protein>
    <submittedName>
        <fullName evidence="4">DNA-processing protein DprA</fullName>
    </submittedName>
</protein>
<comment type="caution">
    <text evidence="4">The sequence shown here is derived from an EMBL/GenBank/DDBJ whole genome shotgun (WGS) entry which is preliminary data.</text>
</comment>
<dbReference type="SUPFAM" id="SSF47781">
    <property type="entry name" value="RuvA domain 2-like"/>
    <property type="match status" value="1"/>
</dbReference>
<dbReference type="InterPro" id="IPR057666">
    <property type="entry name" value="DrpA_SLOG"/>
</dbReference>
<dbReference type="NCBIfam" id="TIGR00732">
    <property type="entry name" value="dprA"/>
    <property type="match status" value="1"/>
</dbReference>
<evidence type="ECO:0000313" key="4">
    <source>
        <dbReference type="EMBL" id="MCW3788271.1"/>
    </source>
</evidence>
<dbReference type="Gene3D" id="3.40.50.450">
    <property type="match status" value="1"/>
</dbReference>
<dbReference type="Proteomes" id="UP001209229">
    <property type="component" value="Unassembled WGS sequence"/>
</dbReference>
<comment type="similarity">
    <text evidence="1">Belongs to the DprA/Smf family.</text>
</comment>